<organism evidence="1 2">
    <name type="scientific">Brevibacillus laterosporus</name>
    <name type="common">Bacillus laterosporus</name>
    <dbReference type="NCBI Taxonomy" id="1465"/>
    <lineage>
        <taxon>Bacteria</taxon>
        <taxon>Bacillati</taxon>
        <taxon>Bacillota</taxon>
        <taxon>Bacilli</taxon>
        <taxon>Bacillales</taxon>
        <taxon>Paenibacillaceae</taxon>
        <taxon>Brevibacillus</taxon>
    </lineage>
</organism>
<sequence length="94" mass="10924">MSFPDRTRYIASFFTYKNIETLTKKNQTSSENMSGLYFWASDMVLVENVKPETIEAIIDHLIAEDNFDTLFTKITDVSPESDHIYPARFFDLSN</sequence>
<comment type="caution">
    <text evidence="1">The sequence shown here is derived from an EMBL/GenBank/DDBJ whole genome shotgun (WGS) entry which is preliminary data.</text>
</comment>
<evidence type="ECO:0000313" key="1">
    <source>
        <dbReference type="EMBL" id="MCZ0810018.1"/>
    </source>
</evidence>
<reference evidence="1" key="1">
    <citation type="submission" date="2022-09" db="EMBL/GenBank/DDBJ databases">
        <title>Genome analysis and characterization of larvicidal activity of Brevibacillus strains.</title>
        <authorList>
            <person name="Patrusheva E.V."/>
            <person name="Izotova A.O."/>
            <person name="Toshchakov S.V."/>
            <person name="Sineoky S.P."/>
        </authorList>
    </citation>
    <scope>NUCLEOTIDE SEQUENCE</scope>
    <source>
        <strain evidence="1">VKPM_B-13247</strain>
    </source>
</reference>
<dbReference type="AlphaFoldDB" id="A0AAP3G9X1"/>
<dbReference type="EMBL" id="JAPTNE010000051">
    <property type="protein sequence ID" value="MCZ0810018.1"/>
    <property type="molecule type" value="Genomic_DNA"/>
</dbReference>
<accession>A0AAP3G9X1</accession>
<gene>
    <name evidence="1" type="ORF">O0554_24500</name>
</gene>
<evidence type="ECO:0000313" key="2">
    <source>
        <dbReference type="Proteomes" id="UP001077662"/>
    </source>
</evidence>
<dbReference type="RefSeq" id="WP_258434846.1">
    <property type="nucleotide sequence ID" value="NZ_JANSGW010000051.1"/>
</dbReference>
<protein>
    <submittedName>
        <fullName evidence="1">Uncharacterized protein</fullName>
    </submittedName>
</protein>
<name>A0AAP3G9X1_BRELA</name>
<dbReference type="Proteomes" id="UP001077662">
    <property type="component" value="Unassembled WGS sequence"/>
</dbReference>
<proteinExistence type="predicted"/>